<feature type="region of interest" description="Disordered" evidence="2">
    <location>
        <begin position="1"/>
        <end position="28"/>
    </location>
</feature>
<keyword evidence="6" id="KW-1185">Reference proteome</keyword>
<dbReference type="Pfam" id="PF03816">
    <property type="entry name" value="LytR_cpsA_psr"/>
    <property type="match status" value="1"/>
</dbReference>
<dbReference type="PANTHER" id="PTHR33392:SF6">
    <property type="entry name" value="POLYISOPRENYL-TEICHOIC ACID--PEPTIDOGLYCAN TEICHOIC ACID TRANSFERASE TAGU"/>
    <property type="match status" value="1"/>
</dbReference>
<dbReference type="EMBL" id="JAZGJQ010000001">
    <property type="protein sequence ID" value="MEE6146470.1"/>
    <property type="molecule type" value="Genomic_DNA"/>
</dbReference>
<feature type="domain" description="Cell envelope-related transcriptional attenuator" evidence="4">
    <location>
        <begin position="279"/>
        <end position="424"/>
    </location>
</feature>
<dbReference type="Proteomes" id="UP001332931">
    <property type="component" value="Unassembled WGS sequence"/>
</dbReference>
<evidence type="ECO:0000256" key="1">
    <source>
        <dbReference type="ARBA" id="ARBA00006068"/>
    </source>
</evidence>
<name>A0ABU7R7D8_9ACTN</name>
<dbReference type="RefSeq" id="WP_330957236.1">
    <property type="nucleotide sequence ID" value="NZ_JAZGJQ010000001.1"/>
</dbReference>
<evidence type="ECO:0000259" key="4">
    <source>
        <dbReference type="Pfam" id="PF03816"/>
    </source>
</evidence>
<feature type="compositionally biased region" description="Basic residues" evidence="2">
    <location>
        <begin position="197"/>
        <end position="206"/>
    </location>
</feature>
<evidence type="ECO:0000313" key="6">
    <source>
        <dbReference type="Proteomes" id="UP001332931"/>
    </source>
</evidence>
<dbReference type="InterPro" id="IPR050922">
    <property type="entry name" value="LytR/CpsA/Psr_CW_biosynth"/>
</dbReference>
<protein>
    <submittedName>
        <fullName evidence="5">LCP family protein</fullName>
    </submittedName>
</protein>
<gene>
    <name evidence="5" type="ORF">VXJ25_00450</name>
</gene>
<feature type="compositionally biased region" description="Basic and acidic residues" evidence="2">
    <location>
        <begin position="102"/>
        <end position="114"/>
    </location>
</feature>
<sequence>MSDKQSRAGGRPPRYVGASDNPYDAGDALDAYAPDEADVVDFRSGRTVRVPSGREGVAPGRRPAARGTADPYAAGPVYPDRYQVPSPEGAPDPLDVPVPSRESYREADAYEREFESDYARDFPEDAGRADAAAPAGGGAGPAGAAGRGQAAPAANLGGGARISRRGALERAADRVAHGAPRQYRPVSSYDEVGARERGRRGRRAGGAAPRHRGLVALVCVVAAVVALYVAVFGPIDRELAFGDAEQQALSRETGWHVPGAPYYVLALGSDAREGDTYSRSDTMILIRIDPISSKLTLVSIPRDTKVEIEGHGTQKINAAYAFDGPAGAVRAVSKLTGVSVSHVGVVYFDGISGLVDALGGVTVDVPVDVNDPDYTGLVMPAGTYEMDGETALLFSRVRHGFADGDFQRQADQRILIQAILDKVLSSGPAGVMALSRQVGSLASTDMRCYGLIPLMLRFTLTKPTVYSCSIPSTTATIGGVSYVIADEEGLRATMAKVDAGADPNAAAPGVG</sequence>
<feature type="compositionally biased region" description="Gly residues" evidence="2">
    <location>
        <begin position="135"/>
        <end position="146"/>
    </location>
</feature>
<evidence type="ECO:0000256" key="2">
    <source>
        <dbReference type="SAM" id="MobiDB-lite"/>
    </source>
</evidence>
<keyword evidence="3" id="KW-1133">Transmembrane helix</keyword>
<comment type="caution">
    <text evidence="5">The sequence shown here is derived from an EMBL/GenBank/DDBJ whole genome shotgun (WGS) entry which is preliminary data.</text>
</comment>
<feature type="region of interest" description="Disordered" evidence="2">
    <location>
        <begin position="126"/>
        <end position="206"/>
    </location>
</feature>
<reference evidence="5 6" key="1">
    <citation type="submission" date="2024-01" db="EMBL/GenBank/DDBJ databases">
        <title>Description of Olsenella sp. nov., isolated from pig feces.</title>
        <authorList>
            <person name="Chang Y.-H."/>
        </authorList>
    </citation>
    <scope>NUCLEOTIDE SEQUENCE [LARGE SCALE GENOMIC DNA]</scope>
    <source>
        <strain evidence="5 6">YH-ols2223</strain>
    </source>
</reference>
<proteinExistence type="inferred from homology"/>
<evidence type="ECO:0000256" key="3">
    <source>
        <dbReference type="SAM" id="Phobius"/>
    </source>
</evidence>
<keyword evidence="3" id="KW-0472">Membrane</keyword>
<dbReference type="PANTHER" id="PTHR33392">
    <property type="entry name" value="POLYISOPRENYL-TEICHOIC ACID--PEPTIDOGLYCAN TEICHOIC ACID TRANSFERASE TAGU"/>
    <property type="match status" value="1"/>
</dbReference>
<accession>A0ABU7R7D8</accession>
<feature type="region of interest" description="Disordered" evidence="2">
    <location>
        <begin position="44"/>
        <end position="114"/>
    </location>
</feature>
<feature type="compositionally biased region" description="Low complexity" evidence="2">
    <location>
        <begin position="53"/>
        <end position="71"/>
    </location>
</feature>
<feature type="transmembrane region" description="Helical" evidence="3">
    <location>
        <begin position="213"/>
        <end position="235"/>
    </location>
</feature>
<keyword evidence="3" id="KW-0812">Transmembrane</keyword>
<dbReference type="NCBIfam" id="TIGR00350">
    <property type="entry name" value="lytR_cpsA_psr"/>
    <property type="match status" value="1"/>
</dbReference>
<dbReference type="Gene3D" id="3.40.630.190">
    <property type="entry name" value="LCP protein"/>
    <property type="match status" value="1"/>
</dbReference>
<feature type="compositionally biased region" description="Basic and acidic residues" evidence="2">
    <location>
        <begin position="166"/>
        <end position="176"/>
    </location>
</feature>
<organism evidence="5 6">
    <name type="scientific">Olsenella absiana</name>
    <dbReference type="NCBI Taxonomy" id="3115222"/>
    <lineage>
        <taxon>Bacteria</taxon>
        <taxon>Bacillati</taxon>
        <taxon>Actinomycetota</taxon>
        <taxon>Coriobacteriia</taxon>
        <taxon>Coriobacteriales</taxon>
        <taxon>Atopobiaceae</taxon>
        <taxon>Olsenella</taxon>
    </lineage>
</organism>
<evidence type="ECO:0000313" key="5">
    <source>
        <dbReference type="EMBL" id="MEE6146470.1"/>
    </source>
</evidence>
<comment type="similarity">
    <text evidence="1">Belongs to the LytR/CpsA/Psr (LCP) family.</text>
</comment>
<dbReference type="InterPro" id="IPR004474">
    <property type="entry name" value="LytR_CpsA_psr"/>
</dbReference>